<dbReference type="GO" id="GO:0003677">
    <property type="term" value="F:DNA binding"/>
    <property type="evidence" value="ECO:0007669"/>
    <property type="project" value="UniProtKB-KW"/>
</dbReference>
<name>A0A558RAZ3_9SPHN</name>
<dbReference type="Gene3D" id="3.40.1410.10">
    <property type="entry name" value="Chorismate lyase-like"/>
    <property type="match status" value="1"/>
</dbReference>
<dbReference type="SMART" id="SM00866">
    <property type="entry name" value="UTRA"/>
    <property type="match status" value="1"/>
</dbReference>
<gene>
    <name evidence="5" type="ORF">FOY91_03920</name>
</gene>
<proteinExistence type="predicted"/>
<dbReference type="Gene3D" id="1.10.10.10">
    <property type="entry name" value="Winged helix-like DNA-binding domain superfamily/Winged helix DNA-binding domain"/>
    <property type="match status" value="1"/>
</dbReference>
<dbReference type="SUPFAM" id="SSF64288">
    <property type="entry name" value="Chorismate lyase-like"/>
    <property type="match status" value="1"/>
</dbReference>
<dbReference type="CDD" id="cd07377">
    <property type="entry name" value="WHTH_GntR"/>
    <property type="match status" value="1"/>
</dbReference>
<dbReference type="InterPro" id="IPR000524">
    <property type="entry name" value="Tscrpt_reg_HTH_GntR"/>
</dbReference>
<evidence type="ECO:0000313" key="6">
    <source>
        <dbReference type="Proteomes" id="UP000318681"/>
    </source>
</evidence>
<dbReference type="PRINTS" id="PR00035">
    <property type="entry name" value="HTHGNTR"/>
</dbReference>
<feature type="domain" description="HTH gntR-type" evidence="4">
    <location>
        <begin position="1"/>
        <end position="69"/>
    </location>
</feature>
<keyword evidence="2" id="KW-0238">DNA-binding</keyword>
<comment type="caution">
    <text evidence="5">The sequence shown here is derived from an EMBL/GenBank/DDBJ whole genome shotgun (WGS) entry which is preliminary data.</text>
</comment>
<evidence type="ECO:0000259" key="4">
    <source>
        <dbReference type="PROSITE" id="PS50949"/>
    </source>
</evidence>
<organism evidence="5 6">
    <name type="scientific">Alterirhizorhabdus solaris</name>
    <dbReference type="NCBI Taxonomy" id="2529389"/>
    <lineage>
        <taxon>Bacteria</taxon>
        <taxon>Pseudomonadati</taxon>
        <taxon>Pseudomonadota</taxon>
        <taxon>Alphaproteobacteria</taxon>
        <taxon>Sphingomonadales</taxon>
        <taxon>Rhizorhabdaceae</taxon>
        <taxon>Alterirhizorhabdus</taxon>
    </lineage>
</organism>
<dbReference type="PANTHER" id="PTHR44846">
    <property type="entry name" value="MANNOSYL-D-GLYCERATE TRANSPORT/METABOLISM SYSTEM REPRESSOR MNGR-RELATED"/>
    <property type="match status" value="1"/>
</dbReference>
<dbReference type="PROSITE" id="PS50949">
    <property type="entry name" value="HTH_GNTR"/>
    <property type="match status" value="1"/>
</dbReference>
<dbReference type="GO" id="GO:0003700">
    <property type="term" value="F:DNA-binding transcription factor activity"/>
    <property type="evidence" value="ECO:0007669"/>
    <property type="project" value="InterPro"/>
</dbReference>
<dbReference type="SUPFAM" id="SSF46785">
    <property type="entry name" value="Winged helix' DNA-binding domain"/>
    <property type="match status" value="1"/>
</dbReference>
<dbReference type="InterPro" id="IPR028978">
    <property type="entry name" value="Chorismate_lyase_/UTRA_dom_sf"/>
</dbReference>
<dbReference type="SMART" id="SM00345">
    <property type="entry name" value="HTH_GNTR"/>
    <property type="match status" value="1"/>
</dbReference>
<dbReference type="Pfam" id="PF00392">
    <property type="entry name" value="GntR"/>
    <property type="match status" value="1"/>
</dbReference>
<evidence type="ECO:0000313" key="5">
    <source>
        <dbReference type="EMBL" id="TVV76546.1"/>
    </source>
</evidence>
<sequence>MPIYHQIYLQLRDEILSGERPFGSSLPTEQELSEKFEVSRITARRVLTELSQQNFVERKRRLGTRVIFESPAKPIEANIDQAVDSLLAFGRRTTVTVLEVAMEMPTATVASALKIGPTDAVLRAVRVRSMDRVPLGYIVSYVPAAFATAVSAASLANTPILKVLEEGGHKAEQAEQTISAMQADPVISQALDIESRSALLRISRTVYDARHTPFLLTFAHYRADKFTIRLDLQHPGAGVAPRMIPQTA</sequence>
<dbReference type="AlphaFoldDB" id="A0A558RAZ3"/>
<dbReference type="OrthoDB" id="7173258at2"/>
<dbReference type="EMBL" id="VNIM01000009">
    <property type="protein sequence ID" value="TVV76546.1"/>
    <property type="molecule type" value="Genomic_DNA"/>
</dbReference>
<reference evidence="5 6" key="1">
    <citation type="submission" date="2019-07" db="EMBL/GenBank/DDBJ databases">
        <title>Sphingomonas solaris sp. nov., isolated from a solar panel from Boston, Massachusetts.</title>
        <authorList>
            <person name="Tanner K."/>
            <person name="Pascual J."/>
            <person name="Mancuso C."/>
            <person name="Pereto J."/>
            <person name="Khalil A."/>
            <person name="Vilanova C."/>
        </authorList>
    </citation>
    <scope>NUCLEOTIDE SEQUENCE [LARGE SCALE GENOMIC DNA]</scope>
    <source>
        <strain evidence="5 6">R4DWN</strain>
    </source>
</reference>
<dbReference type="Proteomes" id="UP000318681">
    <property type="component" value="Unassembled WGS sequence"/>
</dbReference>
<dbReference type="InterPro" id="IPR050679">
    <property type="entry name" value="Bact_HTH_transcr_reg"/>
</dbReference>
<dbReference type="GO" id="GO:0045892">
    <property type="term" value="P:negative regulation of DNA-templated transcription"/>
    <property type="evidence" value="ECO:0007669"/>
    <property type="project" value="TreeGrafter"/>
</dbReference>
<evidence type="ECO:0000256" key="2">
    <source>
        <dbReference type="ARBA" id="ARBA00023125"/>
    </source>
</evidence>
<dbReference type="InterPro" id="IPR036388">
    <property type="entry name" value="WH-like_DNA-bd_sf"/>
</dbReference>
<evidence type="ECO:0000256" key="3">
    <source>
        <dbReference type="ARBA" id="ARBA00023163"/>
    </source>
</evidence>
<dbReference type="InterPro" id="IPR036390">
    <property type="entry name" value="WH_DNA-bd_sf"/>
</dbReference>
<dbReference type="PANTHER" id="PTHR44846:SF1">
    <property type="entry name" value="MANNOSYL-D-GLYCERATE TRANSPORT_METABOLISM SYSTEM REPRESSOR MNGR-RELATED"/>
    <property type="match status" value="1"/>
</dbReference>
<evidence type="ECO:0000256" key="1">
    <source>
        <dbReference type="ARBA" id="ARBA00023015"/>
    </source>
</evidence>
<protein>
    <submittedName>
        <fullName evidence="5">GntR family transcriptional regulator</fullName>
    </submittedName>
</protein>
<keyword evidence="6" id="KW-1185">Reference proteome</keyword>
<dbReference type="Pfam" id="PF07702">
    <property type="entry name" value="UTRA"/>
    <property type="match status" value="1"/>
</dbReference>
<dbReference type="InterPro" id="IPR011663">
    <property type="entry name" value="UTRA"/>
</dbReference>
<keyword evidence="3" id="KW-0804">Transcription</keyword>
<keyword evidence="1" id="KW-0805">Transcription regulation</keyword>
<accession>A0A558RAZ3</accession>
<dbReference type="RefSeq" id="WP_145148358.1">
    <property type="nucleotide sequence ID" value="NZ_VNIM01000009.1"/>
</dbReference>